<evidence type="ECO:0000256" key="17">
    <source>
        <dbReference type="ARBA" id="ARBA00023136"/>
    </source>
</evidence>
<dbReference type="InterPro" id="IPR013210">
    <property type="entry name" value="LRR_N_plant-typ"/>
</dbReference>
<dbReference type="InterPro" id="IPR051809">
    <property type="entry name" value="Plant_receptor-like_S/T_kinase"/>
</dbReference>
<comment type="catalytic activity">
    <reaction evidence="21">
        <text>L-seryl-[protein] + ATP = O-phospho-L-seryl-[protein] + ADP + H(+)</text>
        <dbReference type="Rhea" id="RHEA:17989"/>
        <dbReference type="Rhea" id="RHEA-COMP:9863"/>
        <dbReference type="Rhea" id="RHEA-COMP:11604"/>
        <dbReference type="ChEBI" id="CHEBI:15378"/>
        <dbReference type="ChEBI" id="CHEBI:29999"/>
        <dbReference type="ChEBI" id="CHEBI:30616"/>
        <dbReference type="ChEBI" id="CHEBI:83421"/>
        <dbReference type="ChEBI" id="CHEBI:456216"/>
        <dbReference type="EC" id="2.7.11.1"/>
    </reaction>
</comment>
<keyword evidence="17 23" id="KW-0472">Membrane</keyword>
<evidence type="ECO:0000256" key="19">
    <source>
        <dbReference type="ARBA" id="ARBA00023180"/>
    </source>
</evidence>
<gene>
    <name evidence="26" type="ORF">URODEC1_LOCUS60359</name>
</gene>
<dbReference type="Gene3D" id="1.10.510.10">
    <property type="entry name" value="Transferase(Phosphotransferase) domain 1"/>
    <property type="match status" value="1"/>
</dbReference>
<dbReference type="Gene3D" id="3.80.10.10">
    <property type="entry name" value="Ribonuclease Inhibitor"/>
    <property type="match status" value="3"/>
</dbReference>
<dbReference type="Pfam" id="PF00069">
    <property type="entry name" value="Pkinase"/>
    <property type="match status" value="1"/>
</dbReference>
<dbReference type="SMART" id="SM00220">
    <property type="entry name" value="S_TKc"/>
    <property type="match status" value="1"/>
</dbReference>
<dbReference type="Proteomes" id="UP001497457">
    <property type="component" value="Chromosome 24b"/>
</dbReference>
<dbReference type="InterPro" id="IPR017441">
    <property type="entry name" value="Protein_kinase_ATP_BS"/>
</dbReference>
<keyword evidence="19" id="KW-0325">Glycoprotein</keyword>
<keyword evidence="16 23" id="KW-1133">Transmembrane helix</keyword>
<dbReference type="EC" id="2.7.11.1" evidence="4"/>
<dbReference type="PRINTS" id="PR00019">
    <property type="entry name" value="LEURICHRPT"/>
</dbReference>
<keyword evidence="5" id="KW-1003">Cell membrane</keyword>
<dbReference type="FunFam" id="3.30.200.20:FF:000661">
    <property type="entry name" value="Serine-threonine protein kinase plant-type"/>
    <property type="match status" value="1"/>
</dbReference>
<dbReference type="PANTHER" id="PTHR27008">
    <property type="entry name" value="OS04G0122200 PROTEIN"/>
    <property type="match status" value="1"/>
</dbReference>
<feature type="domain" description="Protein kinase" evidence="25">
    <location>
        <begin position="616"/>
        <end position="896"/>
    </location>
</feature>
<keyword evidence="18" id="KW-0675">Receptor</keyword>
<sequence>MAAAGTSLVLLFLGISLLAPVACVTRSSSPSQNSAPTNGSVSDLAALLAFKAQLSDPPRILASNWTTNVSFCGWIGVSCSRRRQRVTALSLPSVSLQGELSPYLGNLTFLSLLNLTNTSLMGEIPAELGKLHRLKYLLLDQNYLTGSIPSVLSNLTSLTTLKLSYCNLTGNIPKELGMLQDLTHLGLGSNKLSGQIQTSLLNLSKLSFLSLGANQLSGSVPARFGNYFPAMNRLYLSLNNLDGNLDFLSSLSNCRHLQVLDIWHNNFTGTIPDHVGNLSKELFWFTAGHNKLTGQFPSTLSNLSSLYWIYLTDNLLTGALPESITVMQNLGRLDVSANYMSGPIPTQIGMLKSLDRLYLDRNKFSGPIPDSIQNLSRLEYIWLSYNKFNSTIPASLFQLDKLVELNLSRNSLTGALPSDVSGLKQASYIDFSSNLLLGSIPQSFGQIIMLTFLNLSRNSFNDSIPDSFQALANLEYLDLSYNNLSGTIPKFLANFTYLTTLNISFNALEGKIPDGGVFSNISLQCLIGNDGLCGALRLGFSPCVNKFQPNTKHFLRFLLPTLTIALVFTILCVYLTIRRKYKNNAELEPSDDIHPGNGMSDMLLSYHELACATDNFNDDNLLGTGSFGKVFKGKLSTGLVVAIKVLDLQVERAIRTFDAEWHVLRMVRHRNLIRILYAYSNLDFRALVLQYMPNGNLEMLLHSEGKYYLGFLKRLDIMLDVSMAIEYLHHEHFVVVLHCDLKPSNVLFGDDMTAHVADFGIAKILLGDDNSMINTNMPGTLGYMAPEYGSHGKASRKSDVFSYGILLLEVFTGKRPTDPMFVGDMSIRQWVHQAFPTRLVSVLDDRLLQDHCSTCDLNGILSPIFELGLLCSSDSPDQRVSMSDVVVTLKRIRNFYVKSTETTQKCSPLPQ</sequence>
<dbReference type="SUPFAM" id="SSF52058">
    <property type="entry name" value="L domain-like"/>
    <property type="match status" value="2"/>
</dbReference>
<dbReference type="InterPro" id="IPR001611">
    <property type="entry name" value="Leu-rich_rpt"/>
</dbReference>
<evidence type="ECO:0000256" key="8">
    <source>
        <dbReference type="ARBA" id="ARBA00022614"/>
    </source>
</evidence>
<dbReference type="Pfam" id="PF08263">
    <property type="entry name" value="LRRNT_2"/>
    <property type="match status" value="1"/>
</dbReference>
<comment type="similarity">
    <text evidence="3">Belongs to the protein kinase superfamily. Ser/Thr protein kinase family.</text>
</comment>
<dbReference type="GO" id="GO:0005886">
    <property type="term" value="C:plasma membrane"/>
    <property type="evidence" value="ECO:0007669"/>
    <property type="project" value="UniProtKB-SubCell"/>
</dbReference>
<dbReference type="Gene3D" id="3.30.200.20">
    <property type="entry name" value="Phosphorylase Kinase, domain 1"/>
    <property type="match status" value="1"/>
</dbReference>
<keyword evidence="13 22" id="KW-0547">Nucleotide-binding</keyword>
<keyword evidence="14" id="KW-0418">Kinase</keyword>
<comment type="catalytic activity">
    <reaction evidence="20">
        <text>L-threonyl-[protein] + ATP = O-phospho-L-threonyl-[protein] + ADP + H(+)</text>
        <dbReference type="Rhea" id="RHEA:46608"/>
        <dbReference type="Rhea" id="RHEA-COMP:11060"/>
        <dbReference type="Rhea" id="RHEA-COMP:11605"/>
        <dbReference type="ChEBI" id="CHEBI:15378"/>
        <dbReference type="ChEBI" id="CHEBI:30013"/>
        <dbReference type="ChEBI" id="CHEBI:30616"/>
        <dbReference type="ChEBI" id="CHEBI:61977"/>
        <dbReference type="ChEBI" id="CHEBI:456216"/>
        <dbReference type="EC" id="2.7.11.1"/>
    </reaction>
</comment>
<evidence type="ECO:0000313" key="27">
    <source>
        <dbReference type="Proteomes" id="UP001497457"/>
    </source>
</evidence>
<proteinExistence type="inferred from homology"/>
<keyword evidence="10 23" id="KW-0812">Transmembrane</keyword>
<protein>
    <recommendedName>
        <fullName evidence="4">non-specific serine/threonine protein kinase</fullName>
        <ecNumber evidence="4">2.7.11.1</ecNumber>
    </recommendedName>
</protein>
<comment type="subcellular location">
    <subcellularLocation>
        <location evidence="1">Cell membrane</location>
        <topology evidence="1">Single-pass membrane protein</topology>
    </subcellularLocation>
    <subcellularLocation>
        <location evidence="2">Membrane</location>
        <topology evidence="2">Single-pass type I membrane protein</topology>
    </subcellularLocation>
</comment>
<dbReference type="FunFam" id="1.10.510.10:FF:000358">
    <property type="entry name" value="Putative leucine-rich repeat receptor-like serine/threonine-protein kinase"/>
    <property type="match status" value="1"/>
</dbReference>
<evidence type="ECO:0000256" key="2">
    <source>
        <dbReference type="ARBA" id="ARBA00004479"/>
    </source>
</evidence>
<feature type="transmembrane region" description="Helical" evidence="23">
    <location>
        <begin position="554"/>
        <end position="577"/>
    </location>
</feature>
<keyword evidence="15 22" id="KW-0067">ATP-binding</keyword>
<keyword evidence="7" id="KW-0597">Phosphoprotein</keyword>
<evidence type="ECO:0000256" key="4">
    <source>
        <dbReference type="ARBA" id="ARBA00012513"/>
    </source>
</evidence>
<dbReference type="EMBL" id="OZ075134">
    <property type="protein sequence ID" value="CAL4990715.1"/>
    <property type="molecule type" value="Genomic_DNA"/>
</dbReference>
<keyword evidence="27" id="KW-1185">Reference proteome</keyword>
<keyword evidence="9" id="KW-0808">Transferase</keyword>
<name>A0ABC9B1B2_9POAL</name>
<evidence type="ECO:0000256" key="14">
    <source>
        <dbReference type="ARBA" id="ARBA00022777"/>
    </source>
</evidence>
<dbReference type="GO" id="GO:0004674">
    <property type="term" value="F:protein serine/threonine kinase activity"/>
    <property type="evidence" value="ECO:0007669"/>
    <property type="project" value="UniProtKB-KW"/>
</dbReference>
<keyword evidence="8" id="KW-0433">Leucine-rich repeat</keyword>
<organism evidence="26 27">
    <name type="scientific">Urochloa decumbens</name>
    <dbReference type="NCBI Taxonomy" id="240449"/>
    <lineage>
        <taxon>Eukaryota</taxon>
        <taxon>Viridiplantae</taxon>
        <taxon>Streptophyta</taxon>
        <taxon>Embryophyta</taxon>
        <taxon>Tracheophyta</taxon>
        <taxon>Spermatophyta</taxon>
        <taxon>Magnoliopsida</taxon>
        <taxon>Liliopsida</taxon>
        <taxon>Poales</taxon>
        <taxon>Poaceae</taxon>
        <taxon>PACMAD clade</taxon>
        <taxon>Panicoideae</taxon>
        <taxon>Panicodae</taxon>
        <taxon>Paniceae</taxon>
        <taxon>Melinidinae</taxon>
        <taxon>Urochloa</taxon>
    </lineage>
</organism>
<dbReference type="GO" id="GO:0005524">
    <property type="term" value="F:ATP binding"/>
    <property type="evidence" value="ECO:0007669"/>
    <property type="project" value="UniProtKB-UniRule"/>
</dbReference>
<evidence type="ECO:0000256" key="18">
    <source>
        <dbReference type="ARBA" id="ARBA00023170"/>
    </source>
</evidence>
<dbReference type="InterPro" id="IPR008271">
    <property type="entry name" value="Ser/Thr_kinase_AS"/>
</dbReference>
<dbReference type="InterPro" id="IPR000719">
    <property type="entry name" value="Prot_kinase_dom"/>
</dbReference>
<feature type="binding site" evidence="22">
    <location>
        <position position="644"/>
    </location>
    <ligand>
        <name>ATP</name>
        <dbReference type="ChEBI" id="CHEBI:30616"/>
    </ligand>
</feature>
<dbReference type="InterPro" id="IPR011009">
    <property type="entry name" value="Kinase-like_dom_sf"/>
</dbReference>
<evidence type="ECO:0000256" key="1">
    <source>
        <dbReference type="ARBA" id="ARBA00004162"/>
    </source>
</evidence>
<dbReference type="FunFam" id="3.80.10.10:FF:000317">
    <property type="entry name" value="Inactive leucine-rich repeat receptor-like protein kinase"/>
    <property type="match status" value="1"/>
</dbReference>
<evidence type="ECO:0000256" key="23">
    <source>
        <dbReference type="SAM" id="Phobius"/>
    </source>
</evidence>
<evidence type="ECO:0000256" key="21">
    <source>
        <dbReference type="ARBA" id="ARBA00048679"/>
    </source>
</evidence>
<dbReference type="InterPro" id="IPR003591">
    <property type="entry name" value="Leu-rich_rpt_typical-subtyp"/>
</dbReference>
<evidence type="ECO:0000256" key="22">
    <source>
        <dbReference type="PROSITE-ProRule" id="PRU10141"/>
    </source>
</evidence>
<evidence type="ECO:0000259" key="25">
    <source>
        <dbReference type="PROSITE" id="PS50011"/>
    </source>
</evidence>
<evidence type="ECO:0000256" key="13">
    <source>
        <dbReference type="ARBA" id="ARBA00022741"/>
    </source>
</evidence>
<evidence type="ECO:0000256" key="9">
    <source>
        <dbReference type="ARBA" id="ARBA00022679"/>
    </source>
</evidence>
<evidence type="ECO:0000256" key="7">
    <source>
        <dbReference type="ARBA" id="ARBA00022553"/>
    </source>
</evidence>
<evidence type="ECO:0000256" key="10">
    <source>
        <dbReference type="ARBA" id="ARBA00022692"/>
    </source>
</evidence>
<accession>A0ABC9B1B2</accession>
<dbReference type="Pfam" id="PF23598">
    <property type="entry name" value="LRR_14"/>
    <property type="match status" value="1"/>
</dbReference>
<evidence type="ECO:0000256" key="15">
    <source>
        <dbReference type="ARBA" id="ARBA00022840"/>
    </source>
</evidence>
<dbReference type="FunFam" id="3.80.10.10:FF:000101">
    <property type="entry name" value="LRR receptor-like serine/threonine-protein kinase ERECTA"/>
    <property type="match status" value="1"/>
</dbReference>
<dbReference type="PANTHER" id="PTHR27008:SF497">
    <property type="entry name" value="OS11G0695000 PROTEIN"/>
    <property type="match status" value="1"/>
</dbReference>
<feature type="signal peptide" evidence="24">
    <location>
        <begin position="1"/>
        <end position="23"/>
    </location>
</feature>
<feature type="chain" id="PRO_5044845586" description="non-specific serine/threonine protein kinase" evidence="24">
    <location>
        <begin position="24"/>
        <end position="911"/>
    </location>
</feature>
<dbReference type="PROSITE" id="PS00107">
    <property type="entry name" value="PROTEIN_KINASE_ATP"/>
    <property type="match status" value="1"/>
</dbReference>
<dbReference type="Pfam" id="PF13855">
    <property type="entry name" value="LRR_8"/>
    <property type="match status" value="2"/>
</dbReference>
<keyword evidence="12" id="KW-0677">Repeat</keyword>
<dbReference type="InterPro" id="IPR032675">
    <property type="entry name" value="LRR_dom_sf"/>
</dbReference>
<evidence type="ECO:0000256" key="20">
    <source>
        <dbReference type="ARBA" id="ARBA00047899"/>
    </source>
</evidence>
<dbReference type="SMART" id="SM00369">
    <property type="entry name" value="LRR_TYP"/>
    <property type="match status" value="7"/>
</dbReference>
<dbReference type="AlphaFoldDB" id="A0ABC9B1B2"/>
<keyword evidence="11 24" id="KW-0732">Signal</keyword>
<evidence type="ECO:0000256" key="3">
    <source>
        <dbReference type="ARBA" id="ARBA00008684"/>
    </source>
</evidence>
<dbReference type="SUPFAM" id="SSF56112">
    <property type="entry name" value="Protein kinase-like (PK-like)"/>
    <property type="match status" value="1"/>
</dbReference>
<dbReference type="PROSITE" id="PS50011">
    <property type="entry name" value="PROTEIN_KINASE_DOM"/>
    <property type="match status" value="1"/>
</dbReference>
<evidence type="ECO:0000313" key="26">
    <source>
        <dbReference type="EMBL" id="CAL4990715.1"/>
    </source>
</evidence>
<evidence type="ECO:0000256" key="24">
    <source>
        <dbReference type="SAM" id="SignalP"/>
    </source>
</evidence>
<reference evidence="26" key="1">
    <citation type="submission" date="2024-10" db="EMBL/GenBank/DDBJ databases">
        <authorList>
            <person name="Ryan C."/>
        </authorList>
    </citation>
    <scope>NUCLEOTIDE SEQUENCE [LARGE SCALE GENOMIC DNA]</scope>
</reference>
<evidence type="ECO:0000256" key="11">
    <source>
        <dbReference type="ARBA" id="ARBA00022729"/>
    </source>
</evidence>
<evidence type="ECO:0000256" key="12">
    <source>
        <dbReference type="ARBA" id="ARBA00022737"/>
    </source>
</evidence>
<evidence type="ECO:0000256" key="5">
    <source>
        <dbReference type="ARBA" id="ARBA00022475"/>
    </source>
</evidence>
<dbReference type="InterPro" id="IPR055414">
    <property type="entry name" value="LRR_R13L4/SHOC2-like"/>
</dbReference>
<dbReference type="PROSITE" id="PS51450">
    <property type="entry name" value="LRR"/>
    <property type="match status" value="1"/>
</dbReference>
<evidence type="ECO:0000256" key="16">
    <source>
        <dbReference type="ARBA" id="ARBA00022989"/>
    </source>
</evidence>
<dbReference type="Pfam" id="PF00560">
    <property type="entry name" value="LRR_1"/>
    <property type="match status" value="1"/>
</dbReference>
<evidence type="ECO:0000256" key="6">
    <source>
        <dbReference type="ARBA" id="ARBA00022527"/>
    </source>
</evidence>
<dbReference type="PROSITE" id="PS00108">
    <property type="entry name" value="PROTEIN_KINASE_ST"/>
    <property type="match status" value="1"/>
</dbReference>
<keyword evidence="6" id="KW-0723">Serine/threonine-protein kinase</keyword>